<reference evidence="1 2" key="1">
    <citation type="submission" date="2016-06" db="EMBL/GenBank/DDBJ databases">
        <authorList>
            <person name="Kjaerup R.B."/>
            <person name="Dalgaard T.S."/>
            <person name="Juul-Madsen H.R."/>
        </authorList>
    </citation>
    <scope>NUCLEOTIDE SEQUENCE [LARGE SCALE GENOMIC DNA]</scope>
    <source>
        <strain evidence="1 2">1199456.5</strain>
    </source>
</reference>
<proteinExistence type="predicted"/>
<accession>A0A1A0N0X8</accession>
<gene>
    <name evidence="1" type="ORF">A5642_10910</name>
</gene>
<dbReference type="AlphaFoldDB" id="A0A1A0N0X8"/>
<name>A0A1A0N0X8_MYCMU</name>
<dbReference type="OrthoDB" id="4629960at2"/>
<dbReference type="Proteomes" id="UP000093962">
    <property type="component" value="Unassembled WGS sequence"/>
</dbReference>
<evidence type="ECO:0000313" key="2">
    <source>
        <dbReference type="Proteomes" id="UP000093962"/>
    </source>
</evidence>
<comment type="caution">
    <text evidence="1">The sequence shown here is derived from an EMBL/GenBank/DDBJ whole genome shotgun (WGS) entry which is preliminary data.</text>
</comment>
<protein>
    <submittedName>
        <fullName evidence="1">Uncharacterized protein</fullName>
    </submittedName>
</protein>
<organism evidence="1 2">
    <name type="scientific">Mycolicibacterium mucogenicum</name>
    <name type="common">Mycobacterium mucogenicum</name>
    <dbReference type="NCBI Taxonomy" id="56689"/>
    <lineage>
        <taxon>Bacteria</taxon>
        <taxon>Bacillati</taxon>
        <taxon>Actinomycetota</taxon>
        <taxon>Actinomycetes</taxon>
        <taxon>Mycobacteriales</taxon>
        <taxon>Mycobacteriaceae</taxon>
        <taxon>Mycolicibacterium</taxon>
    </lineage>
</organism>
<dbReference type="EMBL" id="LZSF01000033">
    <property type="protein sequence ID" value="OBA91310.1"/>
    <property type="molecule type" value="Genomic_DNA"/>
</dbReference>
<evidence type="ECO:0000313" key="1">
    <source>
        <dbReference type="EMBL" id="OBA91310.1"/>
    </source>
</evidence>
<dbReference type="RefSeq" id="WP_061001213.1">
    <property type="nucleotide sequence ID" value="NZ_LSKA01000130.1"/>
</dbReference>
<sequence length="72" mass="8237">MADERSALAERTAASGWQRHTDDRVDVYLRGASRVRVIWRGDDAISGGTRFHEDIMENYTRELDTVRAWLAG</sequence>